<dbReference type="OrthoDB" id="9802264at2"/>
<evidence type="ECO:0000256" key="3">
    <source>
        <dbReference type="ARBA" id="ARBA00022475"/>
    </source>
</evidence>
<dbReference type="PROSITE" id="PS50893">
    <property type="entry name" value="ABC_TRANSPORTER_2"/>
    <property type="match status" value="1"/>
</dbReference>
<keyword evidence="5" id="KW-0547">Nucleotide-binding</keyword>
<evidence type="ECO:0000256" key="2">
    <source>
        <dbReference type="ARBA" id="ARBA00022448"/>
    </source>
</evidence>
<proteinExistence type="inferred from homology"/>
<dbReference type="EMBL" id="CP042304">
    <property type="protein sequence ID" value="QDZ11340.1"/>
    <property type="molecule type" value="Genomic_DNA"/>
</dbReference>
<keyword evidence="11" id="KW-1185">Reference proteome</keyword>
<protein>
    <submittedName>
        <fullName evidence="10">ATP-binding cassette domain-containing protein</fullName>
    </submittedName>
</protein>
<dbReference type="InterPro" id="IPR050093">
    <property type="entry name" value="ABC_SmlMolc_Importer"/>
</dbReference>
<dbReference type="GO" id="GO:0016887">
    <property type="term" value="F:ATP hydrolysis activity"/>
    <property type="evidence" value="ECO:0007669"/>
    <property type="project" value="InterPro"/>
</dbReference>
<accession>A0A5B8LVD4</accession>
<evidence type="ECO:0000313" key="11">
    <source>
        <dbReference type="Proteomes" id="UP000315364"/>
    </source>
</evidence>
<evidence type="ECO:0000256" key="6">
    <source>
        <dbReference type="ARBA" id="ARBA00022840"/>
    </source>
</evidence>
<reference evidence="10 11" key="1">
    <citation type="submission" date="2019-07" db="EMBL/GenBank/DDBJ databases">
        <title>Full genome sequence of Devosia sp. Gsoil 520.</title>
        <authorList>
            <person name="Im W.-T."/>
        </authorList>
    </citation>
    <scope>NUCLEOTIDE SEQUENCE [LARGE SCALE GENOMIC DNA]</scope>
    <source>
        <strain evidence="10 11">Gsoil 520</strain>
    </source>
</reference>
<dbReference type="Proteomes" id="UP000315364">
    <property type="component" value="Chromosome"/>
</dbReference>
<dbReference type="GO" id="GO:0005524">
    <property type="term" value="F:ATP binding"/>
    <property type="evidence" value="ECO:0007669"/>
    <property type="project" value="UniProtKB-KW"/>
</dbReference>
<dbReference type="PROSITE" id="PS00211">
    <property type="entry name" value="ABC_TRANSPORTER_1"/>
    <property type="match status" value="1"/>
</dbReference>
<evidence type="ECO:0000256" key="5">
    <source>
        <dbReference type="ARBA" id="ARBA00022741"/>
    </source>
</evidence>
<keyword evidence="6 10" id="KW-0067">ATP-binding</keyword>
<evidence type="ECO:0000256" key="8">
    <source>
        <dbReference type="ARBA" id="ARBA00023136"/>
    </source>
</evidence>
<keyword evidence="3" id="KW-1003">Cell membrane</keyword>
<dbReference type="AlphaFoldDB" id="A0A5B8LVD4"/>
<dbReference type="InterPro" id="IPR017871">
    <property type="entry name" value="ABC_transporter-like_CS"/>
</dbReference>
<dbReference type="InterPro" id="IPR003593">
    <property type="entry name" value="AAA+_ATPase"/>
</dbReference>
<evidence type="ECO:0000259" key="9">
    <source>
        <dbReference type="PROSITE" id="PS50893"/>
    </source>
</evidence>
<organism evidence="10 11">
    <name type="scientific">Devosia ginsengisoli</name>
    <dbReference type="NCBI Taxonomy" id="400770"/>
    <lineage>
        <taxon>Bacteria</taxon>
        <taxon>Pseudomonadati</taxon>
        <taxon>Pseudomonadota</taxon>
        <taxon>Alphaproteobacteria</taxon>
        <taxon>Hyphomicrobiales</taxon>
        <taxon>Devosiaceae</taxon>
        <taxon>Devosia</taxon>
    </lineage>
</organism>
<dbReference type="InterPro" id="IPR027417">
    <property type="entry name" value="P-loop_NTPase"/>
</dbReference>
<evidence type="ECO:0000256" key="7">
    <source>
        <dbReference type="ARBA" id="ARBA00022967"/>
    </source>
</evidence>
<sequence>MTRRPLPPSCSLARSWPLSACPDCSKGSPMLRVENLTFAHPGQATPYVFSMVAHDGEVTAVSGASGSGKSTLLDLLAGFLTPSGGSIELDHRDLLPLPPEARPVSLLLQSESLFEHLSAARNVALGLPQGTPRAEAQRQIGEALAEVGLEGIGEQLASTLSGGQKQRVALARTLLRARPVLLLDEPFSALDDETRVAVRELVRVLTIRHSWHTILVSHHADDVEALAGRKYLLVEGLLEAV</sequence>
<feature type="domain" description="ABC transporter" evidence="9">
    <location>
        <begin position="31"/>
        <end position="241"/>
    </location>
</feature>
<dbReference type="SUPFAM" id="SSF52540">
    <property type="entry name" value="P-loop containing nucleoside triphosphate hydrolases"/>
    <property type="match status" value="1"/>
</dbReference>
<keyword evidence="7" id="KW-1278">Translocase</keyword>
<dbReference type="SMART" id="SM00382">
    <property type="entry name" value="AAA"/>
    <property type="match status" value="1"/>
</dbReference>
<dbReference type="Gene3D" id="3.40.50.300">
    <property type="entry name" value="P-loop containing nucleotide triphosphate hydrolases"/>
    <property type="match status" value="1"/>
</dbReference>
<evidence type="ECO:0000256" key="1">
    <source>
        <dbReference type="ARBA" id="ARBA00005417"/>
    </source>
</evidence>
<dbReference type="PANTHER" id="PTHR42781:SF1">
    <property type="entry name" value="THIAMINE IMPORT ATP-BINDING PROTEIN THIQ"/>
    <property type="match status" value="1"/>
</dbReference>
<gene>
    <name evidence="10" type="ORF">FPZ08_11565</name>
</gene>
<keyword evidence="8" id="KW-0472">Membrane</keyword>
<dbReference type="Pfam" id="PF00005">
    <property type="entry name" value="ABC_tran"/>
    <property type="match status" value="1"/>
</dbReference>
<dbReference type="InterPro" id="IPR003439">
    <property type="entry name" value="ABC_transporter-like_ATP-bd"/>
</dbReference>
<comment type="similarity">
    <text evidence="1">Belongs to the ABC transporter superfamily.</text>
</comment>
<dbReference type="KEGG" id="dea:FPZ08_11565"/>
<keyword evidence="2" id="KW-0813">Transport</keyword>
<evidence type="ECO:0000256" key="4">
    <source>
        <dbReference type="ARBA" id="ARBA00022519"/>
    </source>
</evidence>
<dbReference type="PANTHER" id="PTHR42781">
    <property type="entry name" value="SPERMIDINE/PUTRESCINE IMPORT ATP-BINDING PROTEIN POTA"/>
    <property type="match status" value="1"/>
</dbReference>
<name>A0A5B8LVD4_9HYPH</name>
<evidence type="ECO:0000313" key="10">
    <source>
        <dbReference type="EMBL" id="QDZ11340.1"/>
    </source>
</evidence>
<keyword evidence="4" id="KW-0997">Cell inner membrane</keyword>